<dbReference type="InterPro" id="IPR027417">
    <property type="entry name" value="P-loop_NTPase"/>
</dbReference>
<evidence type="ECO:0000256" key="3">
    <source>
        <dbReference type="ARBA" id="ARBA00022741"/>
    </source>
</evidence>
<dbReference type="InterPro" id="IPR003593">
    <property type="entry name" value="AAA+_ATPase"/>
</dbReference>
<dbReference type="EMBL" id="CP001824">
    <property type="protein sequence ID" value="ACZ40285.1"/>
    <property type="molecule type" value="Genomic_DNA"/>
</dbReference>
<keyword evidence="5" id="KW-0029">Amino-acid transport</keyword>
<dbReference type="GO" id="GO:0016887">
    <property type="term" value="F:ATP hydrolysis activity"/>
    <property type="evidence" value="ECO:0007669"/>
    <property type="project" value="InterPro"/>
</dbReference>
<evidence type="ECO:0000313" key="7">
    <source>
        <dbReference type="EMBL" id="ACZ40285.1"/>
    </source>
</evidence>
<organism evidence="7 8">
    <name type="scientific">Sphaerobacter thermophilus (strain ATCC 49802 / DSM 20745 / KCCM 41009 / NCIMB 13125 / S 6022)</name>
    <dbReference type="NCBI Taxonomy" id="479434"/>
    <lineage>
        <taxon>Bacteria</taxon>
        <taxon>Pseudomonadati</taxon>
        <taxon>Thermomicrobiota</taxon>
        <taxon>Thermomicrobia</taxon>
        <taxon>Sphaerobacterales</taxon>
        <taxon>Sphaerobacterineae</taxon>
        <taxon>Sphaerobacteraceae</taxon>
        <taxon>Sphaerobacter</taxon>
    </lineage>
</organism>
<feature type="domain" description="ABC transporter" evidence="6">
    <location>
        <begin position="2"/>
        <end position="234"/>
    </location>
</feature>
<dbReference type="PANTHER" id="PTHR43820">
    <property type="entry name" value="HIGH-AFFINITY BRANCHED-CHAIN AMINO ACID TRANSPORT ATP-BINDING PROTEIN LIVF"/>
    <property type="match status" value="1"/>
</dbReference>
<dbReference type="InterPro" id="IPR003439">
    <property type="entry name" value="ABC_transporter-like_ATP-bd"/>
</dbReference>
<accession>D1C8Z2</accession>
<dbReference type="InterPro" id="IPR052156">
    <property type="entry name" value="BCAA_Transport_ATP-bd_LivF"/>
</dbReference>
<dbReference type="eggNOG" id="COG0410">
    <property type="taxonomic scope" value="Bacteria"/>
</dbReference>
<dbReference type="InterPro" id="IPR017871">
    <property type="entry name" value="ABC_transporter-like_CS"/>
</dbReference>
<dbReference type="OrthoDB" id="2715at2"/>
<dbReference type="RefSeq" id="WP_012873321.1">
    <property type="nucleotide sequence ID" value="NC_013524.1"/>
</dbReference>
<dbReference type="CDD" id="cd03224">
    <property type="entry name" value="ABC_TM1139_LivF_branched"/>
    <property type="match status" value="1"/>
</dbReference>
<evidence type="ECO:0000313" key="8">
    <source>
        <dbReference type="Proteomes" id="UP000002027"/>
    </source>
</evidence>
<evidence type="ECO:0000256" key="2">
    <source>
        <dbReference type="ARBA" id="ARBA00022448"/>
    </source>
</evidence>
<dbReference type="GO" id="GO:0005524">
    <property type="term" value="F:ATP binding"/>
    <property type="evidence" value="ECO:0007669"/>
    <property type="project" value="UniProtKB-KW"/>
</dbReference>
<protein>
    <submittedName>
        <fullName evidence="7">ABC transporter related protein</fullName>
    </submittedName>
</protein>
<comment type="similarity">
    <text evidence="1">Belongs to the ABC transporter superfamily.</text>
</comment>
<dbReference type="SUPFAM" id="SSF52540">
    <property type="entry name" value="P-loop containing nucleoside triphosphate hydrolases"/>
    <property type="match status" value="1"/>
</dbReference>
<dbReference type="PROSITE" id="PS00211">
    <property type="entry name" value="ABC_TRANSPORTER_1"/>
    <property type="match status" value="1"/>
</dbReference>
<reference evidence="8" key="1">
    <citation type="submission" date="2009-11" db="EMBL/GenBank/DDBJ databases">
        <title>The complete chromosome 2 of Sphaerobacter thermophilus DSM 20745.</title>
        <authorList>
            <person name="Lucas S."/>
            <person name="Copeland A."/>
            <person name="Lapidus A."/>
            <person name="Glavina del Rio T."/>
            <person name="Dalin E."/>
            <person name="Tice H."/>
            <person name="Bruce D."/>
            <person name="Goodwin L."/>
            <person name="Pitluck S."/>
            <person name="Kyrpides N."/>
            <person name="Mavromatis K."/>
            <person name="Ivanova N."/>
            <person name="Mikhailova N."/>
            <person name="LaButti K.M."/>
            <person name="Clum A."/>
            <person name="Sun H.I."/>
            <person name="Brettin T."/>
            <person name="Detter J.C."/>
            <person name="Han C."/>
            <person name="Larimer F."/>
            <person name="Land M."/>
            <person name="Hauser L."/>
            <person name="Markowitz V."/>
            <person name="Cheng J.F."/>
            <person name="Hugenholtz P."/>
            <person name="Woyke T."/>
            <person name="Wu D."/>
            <person name="Steenblock K."/>
            <person name="Schneider S."/>
            <person name="Pukall R."/>
            <person name="Goeker M."/>
            <person name="Klenk H.P."/>
            <person name="Eisen J.A."/>
        </authorList>
    </citation>
    <scope>NUCLEOTIDE SEQUENCE [LARGE SCALE GENOMIC DNA]</scope>
    <source>
        <strain evidence="8">ATCC 49802 / DSM 20745 / S 6022</strain>
    </source>
</reference>
<dbReference type="GO" id="GO:0015807">
    <property type="term" value="P:L-amino acid transport"/>
    <property type="evidence" value="ECO:0007669"/>
    <property type="project" value="TreeGrafter"/>
</dbReference>
<dbReference type="PANTHER" id="PTHR43820:SF3">
    <property type="entry name" value="BRANCHED-CHAIN AMINO ACID TRANSPORT SYSTEM,ATP-BINDING PROTEIN"/>
    <property type="match status" value="1"/>
</dbReference>
<reference evidence="7 8" key="2">
    <citation type="journal article" date="2010" name="Stand. Genomic Sci.">
        <title>Complete genome sequence of Desulfohalobium retbaense type strain (HR(100)).</title>
        <authorList>
            <person name="Spring S."/>
            <person name="Nolan M."/>
            <person name="Lapidus A."/>
            <person name="Glavina Del Rio T."/>
            <person name="Copeland A."/>
            <person name="Tice H."/>
            <person name="Cheng J.F."/>
            <person name="Lucas S."/>
            <person name="Land M."/>
            <person name="Chen F."/>
            <person name="Bruce D."/>
            <person name="Goodwin L."/>
            <person name="Pitluck S."/>
            <person name="Ivanova N."/>
            <person name="Mavromatis K."/>
            <person name="Mikhailova N."/>
            <person name="Pati A."/>
            <person name="Chen A."/>
            <person name="Palaniappan K."/>
            <person name="Hauser L."/>
            <person name="Chang Y.J."/>
            <person name="Jeffries C.D."/>
            <person name="Munk C."/>
            <person name="Kiss H."/>
            <person name="Chain P."/>
            <person name="Han C."/>
            <person name="Brettin T."/>
            <person name="Detter J.C."/>
            <person name="Schuler E."/>
            <person name="Goker M."/>
            <person name="Rohde M."/>
            <person name="Bristow J."/>
            <person name="Eisen J.A."/>
            <person name="Markowitz V."/>
            <person name="Hugenholtz P."/>
            <person name="Kyrpides N.C."/>
            <person name="Klenk H.P."/>
        </authorList>
    </citation>
    <scope>NUCLEOTIDE SEQUENCE [LARGE SCALE GENOMIC DNA]</scope>
    <source>
        <strain evidence="8">ATCC 49802 / DSM 20745 / S 6022</strain>
    </source>
</reference>
<dbReference type="SMART" id="SM00382">
    <property type="entry name" value="AAA"/>
    <property type="match status" value="1"/>
</dbReference>
<evidence type="ECO:0000256" key="4">
    <source>
        <dbReference type="ARBA" id="ARBA00022840"/>
    </source>
</evidence>
<dbReference type="Proteomes" id="UP000002027">
    <property type="component" value="Chromosome 2"/>
</dbReference>
<dbReference type="InParanoid" id="D1C8Z2"/>
<dbReference type="Gene3D" id="3.40.50.300">
    <property type="entry name" value="P-loop containing nucleotide triphosphate hydrolases"/>
    <property type="match status" value="1"/>
</dbReference>
<evidence type="ECO:0000259" key="6">
    <source>
        <dbReference type="PROSITE" id="PS50893"/>
    </source>
</evidence>
<dbReference type="GO" id="GO:0015658">
    <property type="term" value="F:branched-chain amino acid transmembrane transporter activity"/>
    <property type="evidence" value="ECO:0007669"/>
    <property type="project" value="TreeGrafter"/>
</dbReference>
<dbReference type="KEGG" id="sti:Sthe_2876"/>
<keyword evidence="3" id="KW-0547">Nucleotide-binding</keyword>
<gene>
    <name evidence="7" type="ordered locus">Sthe_2876</name>
</gene>
<dbReference type="Pfam" id="PF00005">
    <property type="entry name" value="ABC_tran"/>
    <property type="match status" value="1"/>
</dbReference>
<dbReference type="AlphaFoldDB" id="D1C8Z2"/>
<evidence type="ECO:0000256" key="1">
    <source>
        <dbReference type="ARBA" id="ARBA00005417"/>
    </source>
</evidence>
<dbReference type="HOGENOM" id="CLU_000604_1_2_0"/>
<keyword evidence="4" id="KW-0067">ATP-binding</keyword>
<keyword evidence="8" id="KW-1185">Reference proteome</keyword>
<name>D1C8Z2_SPHTD</name>
<proteinExistence type="inferred from homology"/>
<dbReference type="PROSITE" id="PS50893">
    <property type="entry name" value="ABC_TRANSPORTER_2"/>
    <property type="match status" value="1"/>
</dbReference>
<evidence type="ECO:0000256" key="5">
    <source>
        <dbReference type="ARBA" id="ARBA00022970"/>
    </source>
</evidence>
<keyword evidence="2" id="KW-0813">Transport</keyword>
<sequence length="245" mass="26534">MLAVEDLHVRYGAINALNGISLHVDEGEIVGLIGVNGAGKSTTLGSVAGIVRPWRGAIRFRDVSLLGQPPEAIVRRGIALVPEGRRIFPGLTVEENLRLGAAVRKDRAEIQRDMERWCAFFPILGERLRRPAGTLSGGQQQMLAIARALMARPALMMLDEPSLGLSPKLVDDVFALIGELRDLGTTILLVEQNVEKTLALVDRAYLLNAGRVEFAGPPRTLREHADIESAYLGRHDGRGPESGPG</sequence>
<dbReference type="STRING" id="479434.Sthe_2876"/>